<gene>
    <name evidence="2" type="ORF">WJM97_05650</name>
</gene>
<reference evidence="2 3" key="1">
    <citation type="submission" date="2024-04" db="EMBL/GenBank/DDBJ databases">
        <title>Okeanomitos corallinicola gen. &amp; sp. nov. (Nostocales, Cyanobacteria), a new toxic marine heterocyst-forming cyanobacterium from a coral reef.</title>
        <authorList>
            <person name="Li H."/>
            <person name="Li R."/>
            <person name="Kang J."/>
            <person name="Hii K.S."/>
            <person name="Mohamed H.F."/>
            <person name="Xu X."/>
            <person name="Luo Z."/>
        </authorList>
    </citation>
    <scope>NUCLEOTIDE SEQUENCE [LARGE SCALE GENOMIC DNA]</scope>
    <source>
        <strain evidence="2 3">TIOX110</strain>
    </source>
</reference>
<dbReference type="EMBL" id="CP150886">
    <property type="protein sequence ID" value="WZB89164.1"/>
    <property type="molecule type" value="Genomic_DNA"/>
</dbReference>
<organism evidence="2 3">
    <name type="scientific">Okeanomitos corallinicola TIOX110</name>
    <dbReference type="NCBI Taxonomy" id="3133117"/>
    <lineage>
        <taxon>Bacteria</taxon>
        <taxon>Bacillati</taxon>
        <taxon>Cyanobacteriota</taxon>
        <taxon>Cyanophyceae</taxon>
        <taxon>Nostocales</taxon>
        <taxon>Aphanizomenonaceae</taxon>
        <taxon>Okeanomitos</taxon>
    </lineage>
</organism>
<keyword evidence="3" id="KW-1185">Reference proteome</keyword>
<proteinExistence type="predicted"/>
<protein>
    <submittedName>
        <fullName evidence="2">EVE domain-containing protein</fullName>
    </submittedName>
</protein>
<accession>A0ABZ2UUU3</accession>
<evidence type="ECO:0000259" key="1">
    <source>
        <dbReference type="Pfam" id="PF01878"/>
    </source>
</evidence>
<dbReference type="RefSeq" id="WP_353932068.1">
    <property type="nucleotide sequence ID" value="NZ_CP150886.1"/>
</dbReference>
<dbReference type="InterPro" id="IPR002740">
    <property type="entry name" value="EVE_domain"/>
</dbReference>
<dbReference type="Gene3D" id="3.10.590.10">
    <property type="entry name" value="ph1033 like domains"/>
    <property type="match status" value="1"/>
</dbReference>
<dbReference type="SUPFAM" id="SSF88697">
    <property type="entry name" value="PUA domain-like"/>
    <property type="match status" value="1"/>
</dbReference>
<dbReference type="InterPro" id="IPR015947">
    <property type="entry name" value="PUA-like_sf"/>
</dbReference>
<dbReference type="Proteomes" id="UP001483337">
    <property type="component" value="Chromosome"/>
</dbReference>
<name>A0ABZ2UUU3_9CYAN</name>
<feature type="domain" description="EVE" evidence="1">
    <location>
        <begin position="3"/>
        <end position="141"/>
    </location>
</feature>
<evidence type="ECO:0000313" key="3">
    <source>
        <dbReference type="Proteomes" id="UP001483337"/>
    </source>
</evidence>
<sequence length="368" mass="42742">MAYYVNVFSPDTYEAFSKSPRDIAGFRKNRQKAADKIQVGDKLICYMTKLSRWIGVLEVQSECFSDDTSIFVPKDEPDPYVIRFKVKPLAWLPKEKTIPIHDNRVWDHLSFTKNVDKNSSLWTGKIRNSLNELKDNDGHFLEQLILDQVDKQEVFEIDEVEYQKLITHRIHRLEKVVSVTIPQDTESEIESSVNHPEVRESIKIQSLLASIGSQMGMKIWLPRSDRNAVLTEWKNKDQVLLDVLPLNYDETTIKTIEQIDVLWLKGRSIVRAFEVEHTTSIYSGILRMADLLALQPNMNIKLHIVAPPERRDKVFQEIRRPVFSLLDVAPLSERCTYLSYESVQELAREKHLSRLLDSVLDDYAEEAE</sequence>
<evidence type="ECO:0000313" key="2">
    <source>
        <dbReference type="EMBL" id="WZB89164.1"/>
    </source>
</evidence>
<dbReference type="Pfam" id="PF01878">
    <property type="entry name" value="EVE"/>
    <property type="match status" value="1"/>
</dbReference>